<dbReference type="InterPro" id="IPR010982">
    <property type="entry name" value="Lambda_DNA-bd_dom_sf"/>
</dbReference>
<evidence type="ECO:0000259" key="4">
    <source>
        <dbReference type="PROSITE" id="PS50932"/>
    </source>
</evidence>
<evidence type="ECO:0000256" key="2">
    <source>
        <dbReference type="ARBA" id="ARBA00023125"/>
    </source>
</evidence>
<reference evidence="5 6" key="1">
    <citation type="submission" date="2018-05" db="EMBL/GenBank/DDBJ databases">
        <title>Amnibacterium sp. M8JJ-5, whole genome shotgun sequence.</title>
        <authorList>
            <person name="Tuo L."/>
        </authorList>
    </citation>
    <scope>NUCLEOTIDE SEQUENCE [LARGE SCALE GENOMIC DNA]</scope>
    <source>
        <strain evidence="5 6">M8JJ-5</strain>
    </source>
</reference>
<keyword evidence="1" id="KW-0805">Transcription regulation</keyword>
<evidence type="ECO:0000313" key="6">
    <source>
        <dbReference type="Proteomes" id="UP000244893"/>
    </source>
</evidence>
<dbReference type="SMART" id="SM00354">
    <property type="entry name" value="HTH_LACI"/>
    <property type="match status" value="1"/>
</dbReference>
<dbReference type="CDD" id="cd06267">
    <property type="entry name" value="PBP1_LacI_sugar_binding-like"/>
    <property type="match status" value="1"/>
</dbReference>
<keyword evidence="6" id="KW-1185">Reference proteome</keyword>
<dbReference type="Pfam" id="PF13377">
    <property type="entry name" value="Peripla_BP_3"/>
    <property type="match status" value="1"/>
</dbReference>
<name>A0A2V1HSY5_9MICO</name>
<dbReference type="Gene3D" id="3.40.50.2300">
    <property type="match status" value="2"/>
</dbReference>
<dbReference type="PANTHER" id="PTHR30146:SF109">
    <property type="entry name" value="HTH-TYPE TRANSCRIPTIONAL REGULATOR GALS"/>
    <property type="match status" value="1"/>
</dbReference>
<dbReference type="PROSITE" id="PS00356">
    <property type="entry name" value="HTH_LACI_1"/>
    <property type="match status" value="1"/>
</dbReference>
<evidence type="ECO:0000313" key="5">
    <source>
        <dbReference type="EMBL" id="PVZ95693.1"/>
    </source>
</evidence>
<feature type="domain" description="HTH lacI-type" evidence="4">
    <location>
        <begin position="2"/>
        <end position="56"/>
    </location>
</feature>
<gene>
    <name evidence="5" type="ORF">DDQ50_04215</name>
</gene>
<dbReference type="PANTHER" id="PTHR30146">
    <property type="entry name" value="LACI-RELATED TRANSCRIPTIONAL REPRESSOR"/>
    <property type="match status" value="1"/>
</dbReference>
<comment type="caution">
    <text evidence="5">The sequence shown here is derived from an EMBL/GenBank/DDBJ whole genome shotgun (WGS) entry which is preliminary data.</text>
</comment>
<dbReference type="SUPFAM" id="SSF53822">
    <property type="entry name" value="Periplasmic binding protein-like I"/>
    <property type="match status" value="1"/>
</dbReference>
<dbReference type="OrthoDB" id="3510266at2"/>
<dbReference type="CDD" id="cd01392">
    <property type="entry name" value="HTH_LacI"/>
    <property type="match status" value="1"/>
</dbReference>
<dbReference type="EMBL" id="QEOP01000001">
    <property type="protein sequence ID" value="PVZ95693.1"/>
    <property type="molecule type" value="Genomic_DNA"/>
</dbReference>
<dbReference type="InterPro" id="IPR000843">
    <property type="entry name" value="HTH_LacI"/>
</dbReference>
<organism evidence="5 6">
    <name type="scientific">Amnibacterium flavum</name>
    <dbReference type="NCBI Taxonomy" id="2173173"/>
    <lineage>
        <taxon>Bacteria</taxon>
        <taxon>Bacillati</taxon>
        <taxon>Actinomycetota</taxon>
        <taxon>Actinomycetes</taxon>
        <taxon>Micrococcales</taxon>
        <taxon>Microbacteriaceae</taxon>
        <taxon>Amnibacterium</taxon>
    </lineage>
</organism>
<dbReference type="RefSeq" id="WP_116755428.1">
    <property type="nucleotide sequence ID" value="NZ_JBHUEX010000001.1"/>
</dbReference>
<protein>
    <submittedName>
        <fullName evidence="5">LacI family transcriptional regulator</fullName>
    </submittedName>
</protein>
<dbReference type="GO" id="GO:0000976">
    <property type="term" value="F:transcription cis-regulatory region binding"/>
    <property type="evidence" value="ECO:0007669"/>
    <property type="project" value="TreeGrafter"/>
</dbReference>
<dbReference type="Proteomes" id="UP000244893">
    <property type="component" value="Unassembled WGS sequence"/>
</dbReference>
<dbReference type="PROSITE" id="PS50932">
    <property type="entry name" value="HTH_LACI_2"/>
    <property type="match status" value="1"/>
</dbReference>
<dbReference type="InterPro" id="IPR046335">
    <property type="entry name" value="LacI/GalR-like_sensor"/>
</dbReference>
<evidence type="ECO:0000256" key="3">
    <source>
        <dbReference type="ARBA" id="ARBA00023163"/>
    </source>
</evidence>
<keyword evidence="3" id="KW-0804">Transcription</keyword>
<sequence length="338" mass="35511">MKSLADVARLAGVSKATASRALSGTGYVSERTRLLVTQAALDLGYVASTNAASLVTGRTRNIGVVSPYINRWFFAEVIDGVEEALLEDGYDLTLYRLRGDADQRARVFDYFLVRKRVDAVIAVGMDFASDDVGPLFSLRKPVVGVGSQLPGATTVGIDDIAASRLITRHLIDLGHRRILHLGGPIDGTATAVHSRRREGFRLEMASAGLSEGADVAPCEMTTAEAYTAVLEFLERAETLPTAIAAASDEVAVGAILAARTRGLTVPEDLSVIAIDDHPLSALFDLTTVAQAPSKQGRAAARLVLGILAGATPTAPGLIAAPLEITYRGSTAAPSSTSR</sequence>
<dbReference type="GO" id="GO:0003700">
    <property type="term" value="F:DNA-binding transcription factor activity"/>
    <property type="evidence" value="ECO:0007669"/>
    <property type="project" value="TreeGrafter"/>
</dbReference>
<accession>A0A2V1HSY5</accession>
<dbReference type="SUPFAM" id="SSF47413">
    <property type="entry name" value="lambda repressor-like DNA-binding domains"/>
    <property type="match status" value="1"/>
</dbReference>
<proteinExistence type="predicted"/>
<dbReference type="InterPro" id="IPR028082">
    <property type="entry name" value="Peripla_BP_I"/>
</dbReference>
<evidence type="ECO:0000256" key="1">
    <source>
        <dbReference type="ARBA" id="ARBA00023015"/>
    </source>
</evidence>
<dbReference type="Gene3D" id="1.10.260.40">
    <property type="entry name" value="lambda repressor-like DNA-binding domains"/>
    <property type="match status" value="1"/>
</dbReference>
<dbReference type="Pfam" id="PF00356">
    <property type="entry name" value="LacI"/>
    <property type="match status" value="1"/>
</dbReference>
<keyword evidence="2" id="KW-0238">DNA-binding</keyword>
<dbReference type="AlphaFoldDB" id="A0A2V1HSY5"/>